<reference evidence="1" key="1">
    <citation type="submission" date="2022-04" db="EMBL/GenBank/DDBJ databases">
        <title>Genome of the entomopathogenic fungus Entomophthora muscae.</title>
        <authorList>
            <person name="Elya C."/>
            <person name="Lovett B.R."/>
            <person name="Lee E."/>
            <person name="Macias A.M."/>
            <person name="Hajek A.E."/>
            <person name="De Bivort B.L."/>
            <person name="Kasson M.T."/>
            <person name="De Fine Licht H.H."/>
            <person name="Stajich J.E."/>
        </authorList>
    </citation>
    <scope>NUCLEOTIDE SEQUENCE</scope>
    <source>
        <strain evidence="1">Berkeley</strain>
    </source>
</reference>
<comment type="caution">
    <text evidence="1">The sequence shown here is derived from an EMBL/GenBank/DDBJ whole genome shotgun (WGS) entry which is preliminary data.</text>
</comment>
<evidence type="ECO:0000313" key="2">
    <source>
        <dbReference type="Proteomes" id="UP001165960"/>
    </source>
</evidence>
<keyword evidence="2" id="KW-1185">Reference proteome</keyword>
<protein>
    <submittedName>
        <fullName evidence="1">Uncharacterized protein</fullName>
    </submittedName>
</protein>
<proteinExistence type="predicted"/>
<gene>
    <name evidence="1" type="ORF">DSO57_1005703</name>
</gene>
<dbReference type="EMBL" id="QTSX02004986">
    <property type="protein sequence ID" value="KAJ9062901.1"/>
    <property type="molecule type" value="Genomic_DNA"/>
</dbReference>
<sequence>MIQSSDEVKKEHILTCLHLTCQEVVVPELPTIETWEDVKQLLIEKFGGDFSLEVKKDTAVFGSWGQHPEGHNEKSL</sequence>
<accession>A0ACC2SL66</accession>
<evidence type="ECO:0000313" key="1">
    <source>
        <dbReference type="EMBL" id="KAJ9062901.1"/>
    </source>
</evidence>
<dbReference type="Proteomes" id="UP001165960">
    <property type="component" value="Unassembled WGS sequence"/>
</dbReference>
<organism evidence="1 2">
    <name type="scientific">Entomophthora muscae</name>
    <dbReference type="NCBI Taxonomy" id="34485"/>
    <lineage>
        <taxon>Eukaryota</taxon>
        <taxon>Fungi</taxon>
        <taxon>Fungi incertae sedis</taxon>
        <taxon>Zoopagomycota</taxon>
        <taxon>Entomophthoromycotina</taxon>
        <taxon>Entomophthoromycetes</taxon>
        <taxon>Entomophthorales</taxon>
        <taxon>Entomophthoraceae</taxon>
        <taxon>Entomophthora</taxon>
    </lineage>
</organism>
<name>A0ACC2SL66_9FUNG</name>